<protein>
    <submittedName>
        <fullName evidence="1">Uncharacterized protein</fullName>
    </submittedName>
</protein>
<dbReference type="EMBL" id="CP113865">
    <property type="protein sequence ID" value="WAM32906.1"/>
    <property type="molecule type" value="Genomic_DNA"/>
</dbReference>
<name>A0ABY7BLH7_9FIRM</name>
<reference evidence="1" key="1">
    <citation type="submission" date="2022-12" db="EMBL/GenBank/DDBJ databases">
        <authorList>
            <person name="Bing R.G."/>
            <person name="Willard D.J."/>
            <person name="Manesh M.J.H."/>
            <person name="Laemthong T."/>
            <person name="Crosby J.R."/>
            <person name="Kelly R.M."/>
        </authorList>
    </citation>
    <scope>NUCLEOTIDE SEQUENCE</scope>
    <source>
        <strain evidence="1">DSM 8990</strain>
    </source>
</reference>
<organism evidence="1 2">
    <name type="scientific">Caldicellulosiruptor morganii</name>
    <dbReference type="NCBI Taxonomy" id="1387555"/>
    <lineage>
        <taxon>Bacteria</taxon>
        <taxon>Bacillati</taxon>
        <taxon>Bacillota</taxon>
        <taxon>Bacillota incertae sedis</taxon>
        <taxon>Caldicellulosiruptorales</taxon>
        <taxon>Caldicellulosiruptoraceae</taxon>
        <taxon>Caldicellulosiruptor</taxon>
    </lineage>
</organism>
<accession>A0ABY7BLH7</accession>
<dbReference type="RefSeq" id="WP_052670895.1">
    <property type="nucleotide sequence ID" value="NZ_CP113865.1"/>
</dbReference>
<gene>
    <name evidence="1" type="ORF">OTK00_001358</name>
</gene>
<evidence type="ECO:0000313" key="2">
    <source>
        <dbReference type="Proteomes" id="UP001164909"/>
    </source>
</evidence>
<evidence type="ECO:0000313" key="1">
    <source>
        <dbReference type="EMBL" id="WAM32906.1"/>
    </source>
</evidence>
<keyword evidence="2" id="KW-1185">Reference proteome</keyword>
<dbReference type="Proteomes" id="UP001164909">
    <property type="component" value="Chromosome"/>
</dbReference>
<sequence>MVTNDENCDKIKIKEYKLFLFRIGICEIKKSEFKRYILDLEKVKKELVRSCDEDFKRKTKDKKILAISKVRTHFRIKKVKSEIKSIVCMRDYECLEDITLKK</sequence>
<proteinExistence type="predicted"/>